<keyword evidence="2" id="KW-1185">Reference proteome</keyword>
<name>A0A2T6C0G4_9BACL</name>
<protein>
    <submittedName>
        <fullName evidence="1">Uncharacterized protein</fullName>
    </submittedName>
</protein>
<organism evidence="1 2">
    <name type="scientific">Melghirimyces profundicolus</name>
    <dbReference type="NCBI Taxonomy" id="1242148"/>
    <lineage>
        <taxon>Bacteria</taxon>
        <taxon>Bacillati</taxon>
        <taxon>Bacillota</taxon>
        <taxon>Bacilli</taxon>
        <taxon>Bacillales</taxon>
        <taxon>Thermoactinomycetaceae</taxon>
        <taxon>Melghirimyces</taxon>
    </lineage>
</organism>
<gene>
    <name evidence="1" type="ORF">C8P63_10667</name>
</gene>
<sequence>MGPPPSRPMIADLSVSEVQSLLRSKTPQQIVFEDEEGVKTLSGVTFVHLNPQMGYLLVEDPSEPCFRLLPFCCIQEIHPIER</sequence>
<evidence type="ECO:0000313" key="2">
    <source>
        <dbReference type="Proteomes" id="UP000244240"/>
    </source>
</evidence>
<comment type="caution">
    <text evidence="1">The sequence shown here is derived from an EMBL/GenBank/DDBJ whole genome shotgun (WGS) entry which is preliminary data.</text>
</comment>
<evidence type="ECO:0000313" key="1">
    <source>
        <dbReference type="EMBL" id="PTX61815.1"/>
    </source>
</evidence>
<proteinExistence type="predicted"/>
<dbReference type="Proteomes" id="UP000244240">
    <property type="component" value="Unassembled WGS sequence"/>
</dbReference>
<accession>A0A2T6C0G4</accession>
<dbReference type="AlphaFoldDB" id="A0A2T6C0G4"/>
<reference evidence="1 2" key="1">
    <citation type="submission" date="2018-04" db="EMBL/GenBank/DDBJ databases">
        <title>Genomic Encyclopedia of Archaeal and Bacterial Type Strains, Phase II (KMG-II): from individual species to whole genera.</title>
        <authorList>
            <person name="Goeker M."/>
        </authorList>
    </citation>
    <scope>NUCLEOTIDE SEQUENCE [LARGE SCALE GENOMIC DNA]</scope>
    <source>
        <strain evidence="1 2">DSM 45787</strain>
    </source>
</reference>
<dbReference type="EMBL" id="QBKR01000006">
    <property type="protein sequence ID" value="PTX61815.1"/>
    <property type="molecule type" value="Genomic_DNA"/>
</dbReference>